<evidence type="ECO:0000313" key="5">
    <source>
        <dbReference type="Proteomes" id="UP000216752"/>
    </source>
</evidence>
<dbReference type="NCBIfam" id="TIGR00638">
    <property type="entry name" value="Mop"/>
    <property type="match status" value="2"/>
</dbReference>
<keyword evidence="1 2" id="KW-0500">Molybdenum</keyword>
<dbReference type="PANTHER" id="PTHR30432">
    <property type="entry name" value="TRANSCRIPTIONAL REGULATOR MODE"/>
    <property type="match status" value="1"/>
</dbReference>
<gene>
    <name evidence="4" type="primary">mopA</name>
    <name evidence="4" type="ORF">SPSIL_057370</name>
</gene>
<dbReference type="Pfam" id="PF03459">
    <property type="entry name" value="TOBE"/>
    <property type="match status" value="2"/>
</dbReference>
<dbReference type="PROSITE" id="PS51866">
    <property type="entry name" value="MOP"/>
    <property type="match status" value="2"/>
</dbReference>
<dbReference type="Proteomes" id="UP000216752">
    <property type="component" value="Chromosome"/>
</dbReference>
<keyword evidence="5" id="KW-1185">Reference proteome</keyword>
<sequence length="138" mass="13983">MSISARNQLTGKIESIQEGAVNAIVTLKLAGGNNITSTISMEAVKDLGLVSGKEATAVIKATEVMIGIGDLKLSARNQFAGEIVKVTEGAVNANVALKTDGGNTITATISMTAVKELGLAPGVKAKAVIKATSVMMAV</sequence>
<dbReference type="RefSeq" id="WP_094606513.1">
    <property type="nucleotide sequence ID" value="NZ_CP155573.1"/>
</dbReference>
<protein>
    <submittedName>
        <fullName evidence="4">Molybdenum-pterin-binding protein MopA</fullName>
    </submittedName>
</protein>
<accession>A0ABZ3IVF6</accession>
<name>A0ABZ3IVF6_9FIRM</name>
<dbReference type="SUPFAM" id="SSF50331">
    <property type="entry name" value="MOP-like"/>
    <property type="match status" value="2"/>
</dbReference>
<feature type="domain" description="Mop" evidence="3">
    <location>
        <begin position="72"/>
        <end position="138"/>
    </location>
</feature>
<evidence type="ECO:0000256" key="1">
    <source>
        <dbReference type="ARBA" id="ARBA00022505"/>
    </source>
</evidence>
<organism evidence="4 5">
    <name type="scientific">Sporomusa silvacetica DSM 10669</name>
    <dbReference type="NCBI Taxonomy" id="1123289"/>
    <lineage>
        <taxon>Bacteria</taxon>
        <taxon>Bacillati</taxon>
        <taxon>Bacillota</taxon>
        <taxon>Negativicutes</taxon>
        <taxon>Selenomonadales</taxon>
        <taxon>Sporomusaceae</taxon>
        <taxon>Sporomusa</taxon>
    </lineage>
</organism>
<evidence type="ECO:0000256" key="2">
    <source>
        <dbReference type="PROSITE-ProRule" id="PRU01213"/>
    </source>
</evidence>
<evidence type="ECO:0000313" key="4">
    <source>
        <dbReference type="EMBL" id="XFO69503.1"/>
    </source>
</evidence>
<evidence type="ECO:0000259" key="3">
    <source>
        <dbReference type="PROSITE" id="PS51866"/>
    </source>
</evidence>
<dbReference type="InterPro" id="IPR051815">
    <property type="entry name" value="Molybdate_resp_trans_reg"/>
</dbReference>
<dbReference type="InterPro" id="IPR005116">
    <property type="entry name" value="Transp-assoc_OB_typ1"/>
</dbReference>
<dbReference type="Gene3D" id="2.40.50.100">
    <property type="match status" value="2"/>
</dbReference>
<dbReference type="InterPro" id="IPR008995">
    <property type="entry name" value="Mo/tungstate-bd_C_term_dom"/>
</dbReference>
<proteinExistence type="predicted"/>
<reference evidence="4" key="1">
    <citation type="submission" date="2024-05" db="EMBL/GenBank/DDBJ databases">
        <title>Isolation and characterization of Sporomusa carbonis sp. nov., a carboxydotrophic hydrogenogen in the genus of Sporomusa isolated from a charcoal burning pile.</title>
        <authorList>
            <person name="Boeer T."/>
            <person name="Rosenbaum F."/>
            <person name="Eysell L."/>
            <person name="Mueller V."/>
            <person name="Daniel R."/>
            <person name="Poehlein A."/>
        </authorList>
    </citation>
    <scope>NUCLEOTIDE SEQUENCE [LARGE SCALE GENOMIC DNA]</scope>
    <source>
        <strain evidence="4">DSM 10669</strain>
    </source>
</reference>
<feature type="domain" description="Mop" evidence="3">
    <location>
        <begin position="2"/>
        <end position="68"/>
    </location>
</feature>
<dbReference type="EMBL" id="CP155573">
    <property type="protein sequence ID" value="XFO69503.1"/>
    <property type="molecule type" value="Genomic_DNA"/>
</dbReference>
<dbReference type="PANTHER" id="PTHR30432:SF1">
    <property type="entry name" value="DNA-BINDING TRANSCRIPTIONAL DUAL REGULATOR MODE"/>
    <property type="match status" value="1"/>
</dbReference>
<dbReference type="InterPro" id="IPR004606">
    <property type="entry name" value="Mop_domain"/>
</dbReference>